<reference evidence="1" key="1">
    <citation type="journal article" date="2020" name="ISME J.">
        <title>Gammaproteobacteria mediating utilization of methyl-, sulfur- and petroleum organic compounds in deep ocean hydrothermal plumes.</title>
        <authorList>
            <person name="Zhou Z."/>
            <person name="Liu Y."/>
            <person name="Pan J."/>
            <person name="Cron B.R."/>
            <person name="Toner B.M."/>
            <person name="Anantharaman K."/>
            <person name="Breier J.A."/>
            <person name="Dick G.J."/>
            <person name="Li M."/>
        </authorList>
    </citation>
    <scope>NUCLEOTIDE SEQUENCE</scope>
    <source>
        <strain evidence="1">SZUA-1435</strain>
    </source>
</reference>
<dbReference type="Proteomes" id="UP000605805">
    <property type="component" value="Unassembled WGS sequence"/>
</dbReference>
<proteinExistence type="predicted"/>
<organism evidence="1 2">
    <name type="scientific">Ignisphaera aggregans</name>
    <dbReference type="NCBI Taxonomy" id="334771"/>
    <lineage>
        <taxon>Archaea</taxon>
        <taxon>Thermoproteota</taxon>
        <taxon>Thermoprotei</taxon>
        <taxon>Desulfurococcales</taxon>
        <taxon>Desulfurococcaceae</taxon>
        <taxon>Ignisphaera</taxon>
    </lineage>
</organism>
<accession>A0A832YYV6</accession>
<dbReference type="AlphaFoldDB" id="A0A832YYV6"/>
<name>A0A832YYV6_9CREN</name>
<gene>
    <name evidence="1" type="ORF">EYH02_06415</name>
</gene>
<protein>
    <submittedName>
        <fullName evidence="1">Uncharacterized protein</fullName>
    </submittedName>
</protein>
<evidence type="ECO:0000313" key="1">
    <source>
        <dbReference type="EMBL" id="HIP57673.1"/>
    </source>
</evidence>
<comment type="caution">
    <text evidence="1">The sequence shown here is derived from an EMBL/GenBank/DDBJ whole genome shotgun (WGS) entry which is preliminary data.</text>
</comment>
<evidence type="ECO:0000313" key="2">
    <source>
        <dbReference type="Proteomes" id="UP000605805"/>
    </source>
</evidence>
<dbReference type="EMBL" id="DQTV01000128">
    <property type="protein sequence ID" value="HIP57673.1"/>
    <property type="molecule type" value="Genomic_DNA"/>
</dbReference>
<sequence>MKWIEHVKQITEVLKSKLGLTGFTYPREFSSFISNPLEHLKKKLFNYAYDLIRGKLSLEEFQRRGAAAVRTSLRTNLRTAYQIWGLAAIMLLLANRGYEVVYPEHRYLSFDRSGKQKLGIIPPNVVLFNIRRGFISIFHEAPRPLCWEDTSDLQRIWGLYTALRPDSMVYGGKVMNIVDLNSVPPIKRPDIILEFKELEEWYTRTRDLKGYFKKPLTAEEWRSKWIEGLYTGLAEVLGIQRTEVKQRVSEGTSLRIREYQLVKLYYSTYKPQKMILVSRTKMPKDIVTELEATGIVVIDNVGFDVEKLEPVVDALDRVASYEGGNRITISLPIETVKLLTSAMEVLNVENPELAIHKALEYLLDSESLKRHKPSHAIDRDLQRS</sequence>